<dbReference type="InterPro" id="IPR051393">
    <property type="entry name" value="ABC_transporter_permease"/>
</dbReference>
<comment type="caution">
    <text evidence="9">The sequence shown here is derived from an EMBL/GenBank/DDBJ whole genome shotgun (WGS) entry which is preliminary data.</text>
</comment>
<evidence type="ECO:0000256" key="6">
    <source>
        <dbReference type="ARBA" id="ARBA00023136"/>
    </source>
</evidence>
<dbReference type="RefSeq" id="WP_209694326.1">
    <property type="nucleotide sequence ID" value="NZ_BAAAVU010000042.1"/>
</dbReference>
<keyword evidence="3" id="KW-1003">Cell membrane</keyword>
<evidence type="ECO:0000313" key="9">
    <source>
        <dbReference type="EMBL" id="MBP2351426.1"/>
    </source>
</evidence>
<dbReference type="PROSITE" id="PS50928">
    <property type="entry name" value="ABC_TM1"/>
    <property type="match status" value="1"/>
</dbReference>
<dbReference type="PANTHER" id="PTHR30193:SF37">
    <property type="entry name" value="INNER MEMBRANE ABC TRANSPORTER PERMEASE PROTEIN YCJO"/>
    <property type="match status" value="1"/>
</dbReference>
<keyword evidence="4 7" id="KW-0812">Transmembrane</keyword>
<keyword evidence="10" id="KW-1185">Reference proteome</keyword>
<evidence type="ECO:0000256" key="5">
    <source>
        <dbReference type="ARBA" id="ARBA00022989"/>
    </source>
</evidence>
<name>A0ABS4UIE2_9ACTN</name>
<gene>
    <name evidence="9" type="ORF">JOF29_002509</name>
</gene>
<dbReference type="CDD" id="cd06261">
    <property type="entry name" value="TM_PBP2"/>
    <property type="match status" value="1"/>
</dbReference>
<reference evidence="9 10" key="1">
    <citation type="submission" date="2021-03" db="EMBL/GenBank/DDBJ databases">
        <title>Sequencing the genomes of 1000 actinobacteria strains.</title>
        <authorList>
            <person name="Klenk H.-P."/>
        </authorList>
    </citation>
    <scope>NUCLEOTIDE SEQUENCE [LARGE SCALE GENOMIC DNA]</scope>
    <source>
        <strain evidence="9 10">DSM 18824</strain>
    </source>
</reference>
<keyword evidence="9" id="KW-0762">Sugar transport</keyword>
<dbReference type="Gene3D" id="1.10.3720.10">
    <property type="entry name" value="MetI-like"/>
    <property type="match status" value="1"/>
</dbReference>
<feature type="transmembrane region" description="Helical" evidence="7">
    <location>
        <begin position="132"/>
        <end position="151"/>
    </location>
</feature>
<feature type="transmembrane region" description="Helical" evidence="7">
    <location>
        <begin position="58"/>
        <end position="79"/>
    </location>
</feature>
<protein>
    <submittedName>
        <fullName evidence="9">Multiple sugar transport system permease protein/raffinose/stachyose/melibiose transport system permease protein</fullName>
    </submittedName>
</protein>
<evidence type="ECO:0000256" key="2">
    <source>
        <dbReference type="ARBA" id="ARBA00022448"/>
    </source>
</evidence>
<evidence type="ECO:0000259" key="8">
    <source>
        <dbReference type="PROSITE" id="PS50928"/>
    </source>
</evidence>
<evidence type="ECO:0000313" key="10">
    <source>
        <dbReference type="Proteomes" id="UP000755585"/>
    </source>
</evidence>
<dbReference type="PANTHER" id="PTHR30193">
    <property type="entry name" value="ABC TRANSPORTER PERMEASE PROTEIN"/>
    <property type="match status" value="1"/>
</dbReference>
<dbReference type="SUPFAM" id="SSF161098">
    <property type="entry name" value="MetI-like"/>
    <property type="match status" value="1"/>
</dbReference>
<organism evidence="9 10">
    <name type="scientific">Kribbella aluminosa</name>
    <dbReference type="NCBI Taxonomy" id="416017"/>
    <lineage>
        <taxon>Bacteria</taxon>
        <taxon>Bacillati</taxon>
        <taxon>Actinomycetota</taxon>
        <taxon>Actinomycetes</taxon>
        <taxon>Propionibacteriales</taxon>
        <taxon>Kribbellaceae</taxon>
        <taxon>Kribbella</taxon>
    </lineage>
</organism>
<dbReference type="EMBL" id="JAGINT010000001">
    <property type="protein sequence ID" value="MBP2351426.1"/>
    <property type="molecule type" value="Genomic_DNA"/>
</dbReference>
<feature type="transmembrane region" description="Helical" evidence="7">
    <location>
        <begin position="194"/>
        <end position="220"/>
    </location>
</feature>
<dbReference type="Pfam" id="PF00528">
    <property type="entry name" value="BPD_transp_1"/>
    <property type="match status" value="1"/>
</dbReference>
<dbReference type="Proteomes" id="UP000755585">
    <property type="component" value="Unassembled WGS sequence"/>
</dbReference>
<dbReference type="InterPro" id="IPR035906">
    <property type="entry name" value="MetI-like_sf"/>
</dbReference>
<comment type="subcellular location">
    <subcellularLocation>
        <location evidence="1 7">Cell membrane</location>
        <topology evidence="1 7">Multi-pass membrane protein</topology>
    </subcellularLocation>
</comment>
<accession>A0ABS4UIE2</accession>
<comment type="similarity">
    <text evidence="7">Belongs to the binding-protein-dependent transport system permease family.</text>
</comment>
<dbReference type="InterPro" id="IPR000515">
    <property type="entry name" value="MetI-like"/>
</dbReference>
<evidence type="ECO:0000256" key="4">
    <source>
        <dbReference type="ARBA" id="ARBA00022692"/>
    </source>
</evidence>
<feature type="transmembrane region" description="Helical" evidence="7">
    <location>
        <begin position="240"/>
        <end position="269"/>
    </location>
</feature>
<sequence length="277" mass="29654">MPSLALIVVFFIIPFVFNAGFAFSDWTSFSDAIAFNGLDNFRLITDLGILGHAIEVTVIYALVVVVVQNVVSLGLATLLQTPSRRTTFFRTLFFLPVLISPLAAGYIWSAMLRPNGPVNSAISVLVPGHFDYAWLGNATSALICTAAIEAWKWSGLATLVYVAGLNSVPRPIIEAATMDGAAGWTRFWRIKVPLLIPAFTFNLVIGFVGTLSAFDVIMATTSGGPGNATTVLNVALFQQYGLGFFGNASALSLVVTTLVVATAVPLVAFMRRREVAL</sequence>
<evidence type="ECO:0000256" key="1">
    <source>
        <dbReference type="ARBA" id="ARBA00004651"/>
    </source>
</evidence>
<feature type="domain" description="ABC transmembrane type-1" evidence="8">
    <location>
        <begin position="54"/>
        <end position="266"/>
    </location>
</feature>
<feature type="transmembrane region" description="Helical" evidence="7">
    <location>
        <begin position="91"/>
        <end position="112"/>
    </location>
</feature>
<evidence type="ECO:0000256" key="3">
    <source>
        <dbReference type="ARBA" id="ARBA00022475"/>
    </source>
</evidence>
<evidence type="ECO:0000256" key="7">
    <source>
        <dbReference type="RuleBase" id="RU363032"/>
    </source>
</evidence>
<keyword evidence="5 7" id="KW-1133">Transmembrane helix</keyword>
<keyword evidence="6 7" id="KW-0472">Membrane</keyword>
<proteinExistence type="inferred from homology"/>
<keyword evidence="2 7" id="KW-0813">Transport</keyword>